<keyword evidence="3" id="KW-1185">Reference proteome</keyword>
<dbReference type="PANTHER" id="PTHR45632">
    <property type="entry name" value="LD33804P"/>
    <property type="match status" value="1"/>
</dbReference>
<protein>
    <recommendedName>
        <fullName evidence="1">BTB domain-containing protein</fullName>
    </recommendedName>
</protein>
<reference evidence="2" key="2">
    <citation type="submission" date="2020-11" db="EMBL/GenBank/DDBJ databases">
        <authorList>
            <person name="McCartney M.A."/>
            <person name="Auch B."/>
            <person name="Kono T."/>
            <person name="Mallez S."/>
            <person name="Becker A."/>
            <person name="Gohl D.M."/>
            <person name="Silverstein K.A.T."/>
            <person name="Koren S."/>
            <person name="Bechman K.B."/>
            <person name="Herman A."/>
            <person name="Abrahante J.E."/>
            <person name="Garbe J."/>
        </authorList>
    </citation>
    <scope>NUCLEOTIDE SEQUENCE</scope>
    <source>
        <strain evidence="2">Duluth1</strain>
        <tissue evidence="2">Whole animal</tissue>
    </source>
</reference>
<evidence type="ECO:0000313" key="3">
    <source>
        <dbReference type="Proteomes" id="UP000828390"/>
    </source>
</evidence>
<dbReference type="Pfam" id="PF00651">
    <property type="entry name" value="BTB"/>
    <property type="match status" value="1"/>
</dbReference>
<comment type="caution">
    <text evidence="2">The sequence shown here is derived from an EMBL/GenBank/DDBJ whole genome shotgun (WGS) entry which is preliminary data.</text>
</comment>
<reference evidence="2" key="1">
    <citation type="journal article" date="2019" name="bioRxiv">
        <title>The Genome of the Zebra Mussel, Dreissena polymorpha: A Resource for Invasive Species Research.</title>
        <authorList>
            <person name="McCartney M.A."/>
            <person name="Auch B."/>
            <person name="Kono T."/>
            <person name="Mallez S."/>
            <person name="Zhang Y."/>
            <person name="Obille A."/>
            <person name="Becker A."/>
            <person name="Abrahante J.E."/>
            <person name="Garbe J."/>
            <person name="Badalamenti J.P."/>
            <person name="Herman A."/>
            <person name="Mangelson H."/>
            <person name="Liachko I."/>
            <person name="Sullivan S."/>
            <person name="Sone E.D."/>
            <person name="Koren S."/>
            <person name="Silverstein K.A.T."/>
            <person name="Beckman K.B."/>
            <person name="Gohl D.M."/>
        </authorList>
    </citation>
    <scope>NUCLEOTIDE SEQUENCE</scope>
    <source>
        <strain evidence="2">Duluth1</strain>
        <tissue evidence="2">Whole animal</tissue>
    </source>
</reference>
<dbReference type="Proteomes" id="UP000828390">
    <property type="component" value="Unassembled WGS sequence"/>
</dbReference>
<dbReference type="InterPro" id="IPR000210">
    <property type="entry name" value="BTB/POZ_dom"/>
</dbReference>
<dbReference type="SUPFAM" id="SSF54695">
    <property type="entry name" value="POZ domain"/>
    <property type="match status" value="1"/>
</dbReference>
<evidence type="ECO:0000313" key="2">
    <source>
        <dbReference type="EMBL" id="KAH3699347.1"/>
    </source>
</evidence>
<feature type="domain" description="BTB" evidence="1">
    <location>
        <begin position="38"/>
        <end position="106"/>
    </location>
</feature>
<dbReference type="Gene3D" id="3.30.710.10">
    <property type="entry name" value="Potassium Channel Kv1.1, Chain A"/>
    <property type="match status" value="1"/>
</dbReference>
<dbReference type="PROSITE" id="PS50097">
    <property type="entry name" value="BTB"/>
    <property type="match status" value="1"/>
</dbReference>
<name>A0A9D4BN83_DREPO</name>
<proteinExistence type="predicted"/>
<gene>
    <name evidence="2" type="ORF">DPMN_074303</name>
</gene>
<sequence length="616" mass="70097">MAMGDTSAVSVATNVATGEADRLSKHLYRQYEQQSEFCDVTIHYGQDNDRRQIRAHWCVIAQSPYFRSQWSLNEKRPDTAKVDNCDTEAVLTAIKFLYTGKIGHQDLDRMVREVIQVARVFQIEKLTELCERYTKEIDVCVHNCIDLLDIKMSCKLSSYDHIVTFILGNLINVIDIPSNSKNISIEIMQLIVTHAVANGIRRKVIIQFCQTWASTDVNRQDYIANVIWPIGGYHVDGICSASSEQPMPSDDSLVRDDIQFSSDGLIDVVLVVANTKEDFGRFDFTRKLYAFVVQDDRWGMVATLPKDLIFYETSSFCLDANGRTLLTICRTIFQSCYWEDKIRVAVNLLDLASESWSKLEVQLRTPNCRDVRIMNIVAFNGQLFFIATEKSSDNPKGVLLFTGSEYDDYDYSTLFKIKPRLQKLNDINTVVVDGRYLVVMCVIMHVKDNMREIKIAVRDITTCETKFIKDNHIYQMNDPNSVEEIMEFMFVTAKGVIIAHPNGPSYRLVDVGNATVSIIEGDIMSNGWINDQIEGDTDSPGTSQTIHCGSGHNVVPVLHSKTSDSTQTLHVFDFQNREWCRSPSLPYKIVYNKPVHARLAASLFRLKFPVNNCKHD</sequence>
<evidence type="ECO:0000259" key="1">
    <source>
        <dbReference type="PROSITE" id="PS50097"/>
    </source>
</evidence>
<organism evidence="2 3">
    <name type="scientific">Dreissena polymorpha</name>
    <name type="common">Zebra mussel</name>
    <name type="synonym">Mytilus polymorpha</name>
    <dbReference type="NCBI Taxonomy" id="45954"/>
    <lineage>
        <taxon>Eukaryota</taxon>
        <taxon>Metazoa</taxon>
        <taxon>Spiralia</taxon>
        <taxon>Lophotrochozoa</taxon>
        <taxon>Mollusca</taxon>
        <taxon>Bivalvia</taxon>
        <taxon>Autobranchia</taxon>
        <taxon>Heteroconchia</taxon>
        <taxon>Euheterodonta</taxon>
        <taxon>Imparidentia</taxon>
        <taxon>Neoheterodontei</taxon>
        <taxon>Myida</taxon>
        <taxon>Dreissenoidea</taxon>
        <taxon>Dreissenidae</taxon>
        <taxon>Dreissena</taxon>
    </lineage>
</organism>
<dbReference type="SMART" id="SM00225">
    <property type="entry name" value="BTB"/>
    <property type="match status" value="1"/>
</dbReference>
<dbReference type="InterPro" id="IPR011333">
    <property type="entry name" value="SKP1/BTB/POZ_sf"/>
</dbReference>
<dbReference type="EMBL" id="JAIWYP010000015">
    <property type="protein sequence ID" value="KAH3699347.1"/>
    <property type="molecule type" value="Genomic_DNA"/>
</dbReference>
<dbReference type="AlphaFoldDB" id="A0A9D4BN83"/>
<accession>A0A9D4BN83</accession>